<feature type="coiled-coil region" evidence="13">
    <location>
        <begin position="231"/>
        <end position="275"/>
    </location>
</feature>
<keyword evidence="7 14" id="KW-1133">Transmembrane helix</keyword>
<dbReference type="EMBL" id="JAOYFB010000001">
    <property type="protein sequence ID" value="KAK4004038.1"/>
    <property type="molecule type" value="Genomic_DNA"/>
</dbReference>
<dbReference type="PANTHER" id="PTHR46480:SF1">
    <property type="entry name" value="VOLTAGE-GATED HYDROGEN CHANNEL 1"/>
    <property type="match status" value="1"/>
</dbReference>
<accession>A0ABQ9YUE2</accession>
<evidence type="ECO:0000256" key="14">
    <source>
        <dbReference type="SAM" id="Phobius"/>
    </source>
</evidence>
<keyword evidence="5 14" id="KW-0812">Transmembrane</keyword>
<evidence type="ECO:0000256" key="13">
    <source>
        <dbReference type="SAM" id="Coils"/>
    </source>
</evidence>
<evidence type="ECO:0000256" key="4">
    <source>
        <dbReference type="ARBA" id="ARBA00022475"/>
    </source>
</evidence>
<evidence type="ECO:0000256" key="7">
    <source>
        <dbReference type="ARBA" id="ARBA00022989"/>
    </source>
</evidence>
<name>A0ABQ9YUE2_9CRUS</name>
<dbReference type="Proteomes" id="UP001234178">
    <property type="component" value="Unassembled WGS sequence"/>
</dbReference>
<feature type="transmembrane region" description="Helical" evidence="14">
    <location>
        <begin position="148"/>
        <end position="170"/>
    </location>
</feature>
<keyword evidence="11" id="KW-0407">Ion channel</keyword>
<evidence type="ECO:0000256" key="8">
    <source>
        <dbReference type="ARBA" id="ARBA00023054"/>
    </source>
</evidence>
<evidence type="ECO:0000256" key="12">
    <source>
        <dbReference type="ARBA" id="ARBA00031989"/>
    </source>
</evidence>
<keyword evidence="3" id="KW-0813">Transport</keyword>
<keyword evidence="17" id="KW-1185">Reference proteome</keyword>
<evidence type="ECO:0000256" key="11">
    <source>
        <dbReference type="ARBA" id="ARBA00023303"/>
    </source>
</evidence>
<keyword evidence="10 14" id="KW-0472">Membrane</keyword>
<evidence type="ECO:0000256" key="2">
    <source>
        <dbReference type="ARBA" id="ARBA00015897"/>
    </source>
</evidence>
<proteinExistence type="predicted"/>
<keyword evidence="6" id="KW-0851">Voltage-gated channel</keyword>
<evidence type="ECO:0000313" key="16">
    <source>
        <dbReference type="EMBL" id="KAK4004038.1"/>
    </source>
</evidence>
<dbReference type="InterPro" id="IPR005821">
    <property type="entry name" value="Ion_trans_dom"/>
</dbReference>
<comment type="caution">
    <text evidence="16">The sequence shown here is derived from an EMBL/GenBank/DDBJ whole genome shotgun (WGS) entry which is preliminary data.</text>
</comment>
<organism evidence="16 17">
    <name type="scientific">Daphnia magna</name>
    <dbReference type="NCBI Taxonomy" id="35525"/>
    <lineage>
        <taxon>Eukaryota</taxon>
        <taxon>Metazoa</taxon>
        <taxon>Ecdysozoa</taxon>
        <taxon>Arthropoda</taxon>
        <taxon>Crustacea</taxon>
        <taxon>Branchiopoda</taxon>
        <taxon>Diplostraca</taxon>
        <taxon>Cladocera</taxon>
        <taxon>Anomopoda</taxon>
        <taxon>Daphniidae</taxon>
        <taxon>Daphnia</taxon>
    </lineage>
</organism>
<evidence type="ECO:0000256" key="10">
    <source>
        <dbReference type="ARBA" id="ARBA00023136"/>
    </source>
</evidence>
<dbReference type="Gene3D" id="1.20.120.350">
    <property type="entry name" value="Voltage-gated potassium channels. Chain C"/>
    <property type="match status" value="1"/>
</dbReference>
<dbReference type="PANTHER" id="PTHR46480">
    <property type="entry name" value="F20B24.22"/>
    <property type="match status" value="1"/>
</dbReference>
<feature type="domain" description="Ion transport" evidence="15">
    <location>
        <begin position="96"/>
        <end position="228"/>
    </location>
</feature>
<keyword evidence="9" id="KW-0406">Ion transport</keyword>
<evidence type="ECO:0000256" key="9">
    <source>
        <dbReference type="ARBA" id="ARBA00023065"/>
    </source>
</evidence>
<evidence type="ECO:0000259" key="15">
    <source>
        <dbReference type="Pfam" id="PF00520"/>
    </source>
</evidence>
<feature type="transmembrane region" description="Helical" evidence="14">
    <location>
        <begin position="97"/>
        <end position="118"/>
    </location>
</feature>
<dbReference type="Pfam" id="PF00520">
    <property type="entry name" value="Ion_trans"/>
    <property type="match status" value="1"/>
</dbReference>
<dbReference type="InterPro" id="IPR031846">
    <property type="entry name" value="Hvcn1"/>
</dbReference>
<evidence type="ECO:0000256" key="1">
    <source>
        <dbReference type="ARBA" id="ARBA00004651"/>
    </source>
</evidence>
<protein>
    <recommendedName>
        <fullName evidence="2">Voltage-gated hydrogen channel 1</fullName>
    </recommendedName>
    <alternativeName>
        <fullName evidence="12">Hydrogen voltage-gated channel 1</fullName>
    </alternativeName>
</protein>
<evidence type="ECO:0000256" key="5">
    <source>
        <dbReference type="ARBA" id="ARBA00022692"/>
    </source>
</evidence>
<dbReference type="SUPFAM" id="SSF81324">
    <property type="entry name" value="Voltage-gated potassium channels"/>
    <property type="match status" value="1"/>
</dbReference>
<gene>
    <name evidence="16" type="ORF">OUZ56_005780</name>
</gene>
<reference evidence="16 17" key="1">
    <citation type="journal article" date="2023" name="Nucleic Acids Res.">
        <title>The hologenome of Daphnia magna reveals possible DNA methylation and microbiome-mediated evolution of the host genome.</title>
        <authorList>
            <person name="Chaturvedi A."/>
            <person name="Li X."/>
            <person name="Dhandapani V."/>
            <person name="Marshall H."/>
            <person name="Kissane S."/>
            <person name="Cuenca-Cambronero M."/>
            <person name="Asole G."/>
            <person name="Calvet F."/>
            <person name="Ruiz-Romero M."/>
            <person name="Marangio P."/>
            <person name="Guigo R."/>
            <person name="Rago D."/>
            <person name="Mirbahai L."/>
            <person name="Eastwood N."/>
            <person name="Colbourne J.K."/>
            <person name="Zhou J."/>
            <person name="Mallon E."/>
            <person name="Orsini L."/>
        </authorList>
    </citation>
    <scope>NUCLEOTIDE SEQUENCE [LARGE SCALE GENOMIC DNA]</scope>
    <source>
        <strain evidence="16">LRV0_1</strain>
    </source>
</reference>
<comment type="subcellular location">
    <subcellularLocation>
        <location evidence="1">Cell membrane</location>
        <topology evidence="1">Multi-pass membrane protein</topology>
    </subcellularLocation>
</comment>
<keyword evidence="4" id="KW-1003">Cell membrane</keyword>
<evidence type="ECO:0000256" key="6">
    <source>
        <dbReference type="ARBA" id="ARBA00022882"/>
    </source>
</evidence>
<dbReference type="InterPro" id="IPR027359">
    <property type="entry name" value="Volt_channel_dom_sf"/>
</dbReference>
<keyword evidence="8 13" id="KW-0175">Coiled coil</keyword>
<evidence type="ECO:0000256" key="3">
    <source>
        <dbReference type="ARBA" id="ARBA00022448"/>
    </source>
</evidence>
<evidence type="ECO:0000313" key="17">
    <source>
        <dbReference type="Proteomes" id="UP001234178"/>
    </source>
</evidence>
<sequence length="301" mass="34165">MIENSLSATMESTKEMLLPHADIDGIQQSQIEMVTVDKDPGTRLILNGTQLDQHDALLPKDVVLHPCHVYASDPNLTTMPDTSSRGRLRKILNSHRFQVFIVSFVIVDCMVVIAELLMDLRILGMLEETGMKNHSKVPLEAHYIVPDVLHSISIAILAMFLLETVIKIAAFGLSFLRMGWEIFDTVVILVTFVLDVLMQHSHSSTNGLGLFIILRLWRVARILNGMVRSVRSQAVRHVECEKRRREALEEELLKYRELSQRQRKLIIELENLLKTNNIPIPDNGIVFNSVQTKHSNSTDSN</sequence>